<gene>
    <name evidence="7" type="ORF">INT45_002830</name>
</gene>
<evidence type="ECO:0000313" key="8">
    <source>
        <dbReference type="Proteomes" id="UP000646827"/>
    </source>
</evidence>
<keyword evidence="5 6" id="KW-0472">Membrane</keyword>
<organism evidence="7 8">
    <name type="scientific">Circinella minor</name>
    <dbReference type="NCBI Taxonomy" id="1195481"/>
    <lineage>
        <taxon>Eukaryota</taxon>
        <taxon>Fungi</taxon>
        <taxon>Fungi incertae sedis</taxon>
        <taxon>Mucoromycota</taxon>
        <taxon>Mucoromycotina</taxon>
        <taxon>Mucoromycetes</taxon>
        <taxon>Mucorales</taxon>
        <taxon>Lichtheimiaceae</taxon>
        <taxon>Circinella</taxon>
    </lineage>
</organism>
<dbReference type="InterPro" id="IPR004345">
    <property type="entry name" value="TB2_DP1_HVA22"/>
</dbReference>
<keyword evidence="3 6" id="KW-0812">Transmembrane</keyword>
<dbReference type="Proteomes" id="UP000646827">
    <property type="component" value="Unassembled WGS sequence"/>
</dbReference>
<keyword evidence="8" id="KW-1185">Reference proteome</keyword>
<evidence type="ECO:0000256" key="1">
    <source>
        <dbReference type="ARBA" id="ARBA00004141"/>
    </source>
</evidence>
<evidence type="ECO:0000256" key="2">
    <source>
        <dbReference type="ARBA" id="ARBA00008573"/>
    </source>
</evidence>
<evidence type="ECO:0000256" key="3">
    <source>
        <dbReference type="ARBA" id="ARBA00022692"/>
    </source>
</evidence>
<accession>A0A8H7RZP3</accession>
<dbReference type="PANTHER" id="PTHR12300:SF161">
    <property type="entry name" value="RECEPTOR EXPRESSION-ENHANCING PROTEIN"/>
    <property type="match status" value="1"/>
</dbReference>
<sequence length="180" mass="20825">MTTDSPYTAENIQIKCKKALSQLDEQLDQIQYCKDFERLTGVPKTYVVLGAGGLFTIMIFFNIAGQLLTNFISWGYPAYASFKAIETPSTADDKQWLTYWTVIGFVQIIEYFSDLLLFWVPFYFLLKAVFVLWLTLPQFRGAEFVYGRFIRPFLMEAQNDIDKHAHDLKQKASDLIGKKD</sequence>
<evidence type="ECO:0000256" key="6">
    <source>
        <dbReference type="RuleBase" id="RU362006"/>
    </source>
</evidence>
<evidence type="ECO:0000256" key="4">
    <source>
        <dbReference type="ARBA" id="ARBA00022989"/>
    </source>
</evidence>
<comment type="caution">
    <text evidence="6">Lacks conserved residue(s) required for the propagation of feature annotation.</text>
</comment>
<evidence type="ECO:0000256" key="5">
    <source>
        <dbReference type="ARBA" id="ARBA00023136"/>
    </source>
</evidence>
<dbReference type="PANTHER" id="PTHR12300">
    <property type="entry name" value="HVA22-LIKE PROTEINS"/>
    <property type="match status" value="1"/>
</dbReference>
<comment type="caution">
    <text evidence="7">The sequence shown here is derived from an EMBL/GenBank/DDBJ whole genome shotgun (WGS) entry which is preliminary data.</text>
</comment>
<comment type="subcellular location">
    <subcellularLocation>
        <location evidence="1 6">Membrane</location>
        <topology evidence="1 6">Multi-pass membrane protein</topology>
    </subcellularLocation>
</comment>
<dbReference type="Pfam" id="PF03134">
    <property type="entry name" value="TB2_DP1_HVA22"/>
    <property type="match status" value="1"/>
</dbReference>
<feature type="transmembrane region" description="Helical" evidence="6">
    <location>
        <begin position="46"/>
        <end position="68"/>
    </location>
</feature>
<keyword evidence="4 6" id="KW-1133">Transmembrane helix</keyword>
<dbReference type="OrthoDB" id="10009287at2759"/>
<dbReference type="AlphaFoldDB" id="A0A8H7RZP3"/>
<comment type="similarity">
    <text evidence="2 6">Belongs to the DP1 family.</text>
</comment>
<evidence type="ECO:0000313" key="7">
    <source>
        <dbReference type="EMBL" id="KAG2219513.1"/>
    </source>
</evidence>
<protein>
    <recommendedName>
        <fullName evidence="6">Protein YOP1</fullName>
    </recommendedName>
</protein>
<name>A0A8H7RZP3_9FUNG</name>
<feature type="transmembrane region" description="Helical" evidence="6">
    <location>
        <begin position="116"/>
        <end position="136"/>
    </location>
</feature>
<dbReference type="GO" id="GO:0016020">
    <property type="term" value="C:membrane"/>
    <property type="evidence" value="ECO:0007669"/>
    <property type="project" value="UniProtKB-SubCell"/>
</dbReference>
<reference evidence="7 8" key="1">
    <citation type="submission" date="2020-12" db="EMBL/GenBank/DDBJ databases">
        <title>Metabolic potential, ecology and presence of endohyphal bacteria is reflected in genomic diversity of Mucoromycotina.</title>
        <authorList>
            <person name="Muszewska A."/>
            <person name="Okrasinska A."/>
            <person name="Steczkiewicz K."/>
            <person name="Drgas O."/>
            <person name="Orlowska M."/>
            <person name="Perlinska-Lenart U."/>
            <person name="Aleksandrzak-Piekarczyk T."/>
            <person name="Szatraj K."/>
            <person name="Zielenkiewicz U."/>
            <person name="Pilsyk S."/>
            <person name="Malc E."/>
            <person name="Mieczkowski P."/>
            <person name="Kruszewska J.S."/>
            <person name="Biernat P."/>
            <person name="Pawlowska J."/>
        </authorList>
    </citation>
    <scope>NUCLEOTIDE SEQUENCE [LARGE SCALE GENOMIC DNA]</scope>
    <source>
        <strain evidence="7 8">CBS 142.35</strain>
    </source>
</reference>
<dbReference type="EMBL" id="JAEPRB010000176">
    <property type="protein sequence ID" value="KAG2219513.1"/>
    <property type="molecule type" value="Genomic_DNA"/>
</dbReference>
<proteinExistence type="inferred from homology"/>